<dbReference type="Gene3D" id="6.20.210.20">
    <property type="entry name" value="THAP domain"/>
    <property type="match status" value="1"/>
</dbReference>
<feature type="domain" description="THAP-type" evidence="7">
    <location>
        <begin position="1"/>
        <end position="81"/>
    </location>
</feature>
<organism evidence="8 9">
    <name type="scientific">Operophtera brumata</name>
    <name type="common">Winter moth</name>
    <name type="synonym">Phalaena brumata</name>
    <dbReference type="NCBI Taxonomy" id="104452"/>
    <lineage>
        <taxon>Eukaryota</taxon>
        <taxon>Metazoa</taxon>
        <taxon>Ecdysozoa</taxon>
        <taxon>Arthropoda</taxon>
        <taxon>Hexapoda</taxon>
        <taxon>Insecta</taxon>
        <taxon>Pterygota</taxon>
        <taxon>Neoptera</taxon>
        <taxon>Endopterygota</taxon>
        <taxon>Lepidoptera</taxon>
        <taxon>Glossata</taxon>
        <taxon>Ditrysia</taxon>
        <taxon>Geometroidea</taxon>
        <taxon>Geometridae</taxon>
        <taxon>Larentiinae</taxon>
        <taxon>Operophtera</taxon>
    </lineage>
</organism>
<evidence type="ECO:0000313" key="8">
    <source>
        <dbReference type="EMBL" id="KOB78740.1"/>
    </source>
</evidence>
<evidence type="ECO:0000256" key="5">
    <source>
        <dbReference type="PROSITE-ProRule" id="PRU00309"/>
    </source>
</evidence>
<evidence type="ECO:0000259" key="7">
    <source>
        <dbReference type="PROSITE" id="PS50950"/>
    </source>
</evidence>
<dbReference type="Pfam" id="PF05485">
    <property type="entry name" value="THAP"/>
    <property type="match status" value="1"/>
</dbReference>
<dbReference type="Proteomes" id="UP000037510">
    <property type="component" value="Unassembled WGS sequence"/>
</dbReference>
<dbReference type="SMART" id="SM00980">
    <property type="entry name" value="THAP"/>
    <property type="match status" value="1"/>
</dbReference>
<dbReference type="InterPro" id="IPR052224">
    <property type="entry name" value="THAP_domain_protein"/>
</dbReference>
<dbReference type="GO" id="GO:0008270">
    <property type="term" value="F:zinc ion binding"/>
    <property type="evidence" value="ECO:0007669"/>
    <property type="project" value="UniProtKB-KW"/>
</dbReference>
<dbReference type="AlphaFoldDB" id="A0A0L7LTF3"/>
<reference evidence="8 9" key="1">
    <citation type="journal article" date="2015" name="Genome Biol. Evol.">
        <title>The genome of winter moth (Operophtera brumata) provides a genomic perspective on sexual dimorphism and phenology.</title>
        <authorList>
            <person name="Derks M.F."/>
            <person name="Smit S."/>
            <person name="Salis L."/>
            <person name="Schijlen E."/>
            <person name="Bossers A."/>
            <person name="Mateman C."/>
            <person name="Pijl A.S."/>
            <person name="de Ridder D."/>
            <person name="Groenen M.A."/>
            <person name="Visser M.E."/>
            <person name="Megens H.J."/>
        </authorList>
    </citation>
    <scope>NUCLEOTIDE SEQUENCE [LARGE SCALE GENOMIC DNA]</scope>
    <source>
        <strain evidence="8">WM2013NL</strain>
        <tissue evidence="8">Head and thorax</tissue>
    </source>
</reference>
<feature type="compositionally biased region" description="Low complexity" evidence="6">
    <location>
        <begin position="211"/>
        <end position="228"/>
    </location>
</feature>
<dbReference type="InterPro" id="IPR006612">
    <property type="entry name" value="THAP_Znf"/>
</dbReference>
<dbReference type="InterPro" id="IPR038441">
    <property type="entry name" value="THAP_Znf_sf"/>
</dbReference>
<proteinExistence type="predicted"/>
<evidence type="ECO:0000256" key="3">
    <source>
        <dbReference type="ARBA" id="ARBA00022833"/>
    </source>
</evidence>
<accession>A0A0L7LTF3</accession>
<dbReference type="GO" id="GO:0003677">
    <property type="term" value="F:DNA binding"/>
    <property type="evidence" value="ECO:0007669"/>
    <property type="project" value="UniProtKB-UniRule"/>
</dbReference>
<keyword evidence="9" id="KW-1185">Reference proteome</keyword>
<evidence type="ECO:0000256" key="6">
    <source>
        <dbReference type="SAM" id="MobiDB-lite"/>
    </source>
</evidence>
<keyword evidence="4 5" id="KW-0238">DNA-binding</keyword>
<keyword evidence="3" id="KW-0862">Zinc</keyword>
<evidence type="ECO:0000256" key="2">
    <source>
        <dbReference type="ARBA" id="ARBA00022771"/>
    </source>
</evidence>
<keyword evidence="1" id="KW-0479">Metal-binding</keyword>
<comment type="caution">
    <text evidence="8">The sequence shown here is derived from an EMBL/GenBank/DDBJ whole genome shotgun (WGS) entry which is preliminary data.</text>
</comment>
<feature type="compositionally biased region" description="Basic and acidic residues" evidence="6">
    <location>
        <begin position="235"/>
        <end position="247"/>
    </location>
</feature>
<dbReference type="PROSITE" id="PS50950">
    <property type="entry name" value="ZF_THAP"/>
    <property type="match status" value="1"/>
</dbReference>
<sequence>MGYYCTVPQCTSLAGKTKNVKFHRFPRDTSMADKWNIILKRGKPYTKYSKVCSLHFTQADYNMDCPELTSRALCFCTPKCRTRNTKLFAISHSSTNYAQYSIVNRLHKVYNEEFNLYDIFHNSKETFKREILKILEDDHAFDGDPKESHRQVPRWQERRELAYRLQTLGHMANNISPQHSLPHTIKPKKQDAIMQTDPVQNEDDDTQPNNSYSEVSEKSYSSEVEQYETYQNQKEPYKPKDYTKSSEDYIPQTNEEYNKEAEKYALERKSHTNGYDLKEIYQKQLLENGYPKIPDVYYDKTYPRDSNPYLYQNSYPDRCNNVMQPQGSPYYPPTSHNNMPGNHTNIILYVIFHLFNNL</sequence>
<dbReference type="PANTHER" id="PTHR46927">
    <property type="entry name" value="AGAP005574-PA"/>
    <property type="match status" value="1"/>
</dbReference>
<evidence type="ECO:0000313" key="9">
    <source>
        <dbReference type="Proteomes" id="UP000037510"/>
    </source>
</evidence>
<dbReference type="EMBL" id="JTDY01000119">
    <property type="protein sequence ID" value="KOB78740.1"/>
    <property type="molecule type" value="Genomic_DNA"/>
</dbReference>
<gene>
    <name evidence="8" type="ORF">OBRU01_00087</name>
</gene>
<feature type="region of interest" description="Disordered" evidence="6">
    <location>
        <begin position="173"/>
        <end position="192"/>
    </location>
</feature>
<keyword evidence="2 5" id="KW-0863">Zinc-finger</keyword>
<dbReference type="PANTHER" id="PTHR46927:SF3">
    <property type="entry name" value="THAP-TYPE DOMAIN-CONTAINING PROTEIN"/>
    <property type="match status" value="1"/>
</dbReference>
<evidence type="ECO:0000256" key="4">
    <source>
        <dbReference type="ARBA" id="ARBA00023125"/>
    </source>
</evidence>
<feature type="region of interest" description="Disordered" evidence="6">
    <location>
        <begin position="198"/>
        <end position="247"/>
    </location>
</feature>
<dbReference type="SUPFAM" id="SSF57716">
    <property type="entry name" value="Glucocorticoid receptor-like (DNA-binding domain)"/>
    <property type="match status" value="1"/>
</dbReference>
<evidence type="ECO:0000256" key="1">
    <source>
        <dbReference type="ARBA" id="ARBA00022723"/>
    </source>
</evidence>
<name>A0A0L7LTF3_OPEBR</name>
<protein>
    <recommendedName>
        <fullName evidence="7">THAP-type domain-containing protein</fullName>
    </recommendedName>
</protein>